<dbReference type="Proteomes" id="UP000305888">
    <property type="component" value="Chromosome"/>
</dbReference>
<name>A0A5B8FHD8_9RHOB</name>
<dbReference type="OrthoDB" id="8481930at2"/>
<organism evidence="1 2">
    <name type="scientific">Paroceanicella profunda</name>
    <dbReference type="NCBI Taxonomy" id="2579971"/>
    <lineage>
        <taxon>Bacteria</taxon>
        <taxon>Pseudomonadati</taxon>
        <taxon>Pseudomonadota</taxon>
        <taxon>Alphaproteobacteria</taxon>
        <taxon>Rhodobacterales</taxon>
        <taxon>Paracoccaceae</taxon>
        <taxon>Paroceanicella</taxon>
    </lineage>
</organism>
<dbReference type="RefSeq" id="WP_138573017.1">
    <property type="nucleotide sequence ID" value="NZ_CP040818.1"/>
</dbReference>
<sequence length="106" mass="11822">MQDHVQGAPMQLGRDMPGVVGPCVRRADQVIPVVEECSHDRFALNPGHEMRINHAPPGRGHANTLLFHDDEEEPFIRHRTATVNGVHVRPCEQWAPGDEGYPGLPY</sequence>
<accession>A0A5B8FHD8</accession>
<evidence type="ECO:0000313" key="2">
    <source>
        <dbReference type="Proteomes" id="UP000305888"/>
    </source>
</evidence>
<dbReference type="EMBL" id="CP040818">
    <property type="protein sequence ID" value="QDL92311.1"/>
    <property type="molecule type" value="Genomic_DNA"/>
</dbReference>
<dbReference type="KEGG" id="ppru:FDP22_11315"/>
<dbReference type="AlphaFoldDB" id="A0A5B8FHD8"/>
<protein>
    <submittedName>
        <fullName evidence="1">Uncharacterized protein</fullName>
    </submittedName>
</protein>
<evidence type="ECO:0000313" key="1">
    <source>
        <dbReference type="EMBL" id="QDL92311.1"/>
    </source>
</evidence>
<gene>
    <name evidence="1" type="ORF">FDP22_11315</name>
</gene>
<keyword evidence="2" id="KW-1185">Reference proteome</keyword>
<reference evidence="1 2" key="1">
    <citation type="submission" date="2019-06" db="EMBL/GenBank/DDBJ databases">
        <title>Genome sequence of Rhodobacteraceae bacterium D4M1.</title>
        <authorList>
            <person name="Cao J."/>
        </authorList>
    </citation>
    <scope>NUCLEOTIDE SEQUENCE [LARGE SCALE GENOMIC DNA]</scope>
    <source>
        <strain evidence="1 2">D4M1</strain>
    </source>
</reference>
<proteinExistence type="predicted"/>